<accession>X1EM42</accession>
<organism evidence="1">
    <name type="scientific">marine sediment metagenome</name>
    <dbReference type="NCBI Taxonomy" id="412755"/>
    <lineage>
        <taxon>unclassified sequences</taxon>
        <taxon>metagenomes</taxon>
        <taxon>ecological metagenomes</taxon>
    </lineage>
</organism>
<evidence type="ECO:0000313" key="1">
    <source>
        <dbReference type="EMBL" id="GAH33642.1"/>
    </source>
</evidence>
<name>X1EM42_9ZZZZ</name>
<dbReference type="AlphaFoldDB" id="X1EM42"/>
<evidence type="ECO:0008006" key="2">
    <source>
        <dbReference type="Google" id="ProtNLM"/>
    </source>
</evidence>
<proteinExistence type="predicted"/>
<gene>
    <name evidence="1" type="ORF">S03H2_15472</name>
</gene>
<reference evidence="1" key="1">
    <citation type="journal article" date="2014" name="Front. Microbiol.">
        <title>High frequency of phylogenetically diverse reductive dehalogenase-homologous genes in deep subseafloor sedimentary metagenomes.</title>
        <authorList>
            <person name="Kawai M."/>
            <person name="Futagami T."/>
            <person name="Toyoda A."/>
            <person name="Takaki Y."/>
            <person name="Nishi S."/>
            <person name="Hori S."/>
            <person name="Arai W."/>
            <person name="Tsubouchi T."/>
            <person name="Morono Y."/>
            <person name="Uchiyama I."/>
            <person name="Ito T."/>
            <person name="Fujiyama A."/>
            <person name="Inagaki F."/>
            <person name="Takami H."/>
        </authorList>
    </citation>
    <scope>NUCLEOTIDE SEQUENCE</scope>
    <source>
        <strain evidence="1">Expedition CK06-06</strain>
    </source>
</reference>
<protein>
    <recommendedName>
        <fullName evidence="2">LIM zinc-binding domain-containing protein</fullName>
    </recommendedName>
</protein>
<sequence>MKIVCASCNKDMGDKDGKGVEGVSHGLCPECLARLMARVENETGAGNKQDE</sequence>
<comment type="caution">
    <text evidence="1">The sequence shown here is derived from an EMBL/GenBank/DDBJ whole genome shotgun (WGS) entry which is preliminary data.</text>
</comment>
<dbReference type="EMBL" id="BARU01007870">
    <property type="protein sequence ID" value="GAH33642.1"/>
    <property type="molecule type" value="Genomic_DNA"/>
</dbReference>